<evidence type="ECO:0000313" key="3">
    <source>
        <dbReference type="WBParaSite" id="Csp11.Scaffold629.g16116.t2"/>
    </source>
</evidence>
<accession>A0A1I7U949</accession>
<evidence type="ECO:0000256" key="1">
    <source>
        <dbReference type="SAM" id="MobiDB-lite"/>
    </source>
</evidence>
<proteinExistence type="predicted"/>
<evidence type="ECO:0000313" key="2">
    <source>
        <dbReference type="Proteomes" id="UP000095282"/>
    </source>
</evidence>
<sequence length="184" mass="19947">MDVSLKSVINSLGLRLQNLIDYLPDGETKRKTEDFEGSGEGSGEDEEALSHDSPLLESPDLQNLLNTTINSSMVEYLLPSIPSIKKALSGFENQEFTVGDLLKKLDIKDWISLKPLLDHLGINLLNSTNSGILDTFLSSSGDSNLLNSSPSSMDSSSPSLQNILDSNDPSMLLGLLKSNPKIQL</sequence>
<protein>
    <submittedName>
        <fullName evidence="3">WSN domain-containing protein</fullName>
    </submittedName>
</protein>
<organism evidence="2 3">
    <name type="scientific">Caenorhabditis tropicalis</name>
    <dbReference type="NCBI Taxonomy" id="1561998"/>
    <lineage>
        <taxon>Eukaryota</taxon>
        <taxon>Metazoa</taxon>
        <taxon>Ecdysozoa</taxon>
        <taxon>Nematoda</taxon>
        <taxon>Chromadorea</taxon>
        <taxon>Rhabditida</taxon>
        <taxon>Rhabditina</taxon>
        <taxon>Rhabditomorpha</taxon>
        <taxon>Rhabditoidea</taxon>
        <taxon>Rhabditidae</taxon>
        <taxon>Peloderinae</taxon>
        <taxon>Caenorhabditis</taxon>
    </lineage>
</organism>
<dbReference type="AlphaFoldDB" id="A0A1I7U949"/>
<dbReference type="WBParaSite" id="Csp11.Scaffold629.g16116.t2">
    <property type="protein sequence ID" value="Csp11.Scaffold629.g16116.t2"/>
    <property type="gene ID" value="Csp11.Scaffold629.g16116"/>
</dbReference>
<reference evidence="3" key="1">
    <citation type="submission" date="2016-11" db="UniProtKB">
        <authorList>
            <consortium name="WormBaseParasite"/>
        </authorList>
    </citation>
    <scope>IDENTIFICATION</scope>
</reference>
<dbReference type="Proteomes" id="UP000095282">
    <property type="component" value="Unplaced"/>
</dbReference>
<feature type="region of interest" description="Disordered" evidence="1">
    <location>
        <begin position="27"/>
        <end position="57"/>
    </location>
</feature>
<keyword evidence="2" id="KW-1185">Reference proteome</keyword>
<name>A0A1I7U949_9PELO</name>